<feature type="domain" description="IstB-like ATP-binding" evidence="1">
    <location>
        <begin position="2"/>
        <end position="83"/>
    </location>
</feature>
<evidence type="ECO:0000259" key="1">
    <source>
        <dbReference type="Pfam" id="PF01695"/>
    </source>
</evidence>
<keyword evidence="3" id="KW-1185">Reference proteome</keyword>
<gene>
    <name evidence="2" type="ORF">GCM10011583_55430</name>
</gene>
<evidence type="ECO:0000313" key="3">
    <source>
        <dbReference type="Proteomes" id="UP000660265"/>
    </source>
</evidence>
<name>A0ABQ2EMK7_9ACTN</name>
<dbReference type="EMBL" id="BMMV01000021">
    <property type="protein sequence ID" value="GGK16442.1"/>
    <property type="molecule type" value="Genomic_DNA"/>
</dbReference>
<protein>
    <recommendedName>
        <fullName evidence="1">IstB-like ATP-binding domain-containing protein</fullName>
    </recommendedName>
</protein>
<dbReference type="Pfam" id="PF01695">
    <property type="entry name" value="IstB_IS21"/>
    <property type="match status" value="1"/>
</dbReference>
<dbReference type="SUPFAM" id="SSF52540">
    <property type="entry name" value="P-loop containing nucleoside triphosphate hydrolases"/>
    <property type="match status" value="1"/>
</dbReference>
<dbReference type="PROSITE" id="PS51257">
    <property type="entry name" value="PROKAR_LIPOPROTEIN"/>
    <property type="match status" value="1"/>
</dbReference>
<organism evidence="2 3">
    <name type="scientific">Streptomyces camponoticapitis</name>
    <dbReference type="NCBI Taxonomy" id="1616125"/>
    <lineage>
        <taxon>Bacteria</taxon>
        <taxon>Bacillati</taxon>
        <taxon>Actinomycetota</taxon>
        <taxon>Actinomycetes</taxon>
        <taxon>Kitasatosporales</taxon>
        <taxon>Streptomycetaceae</taxon>
        <taxon>Streptomyces</taxon>
    </lineage>
</organism>
<dbReference type="PANTHER" id="PTHR30050:SF4">
    <property type="entry name" value="ATP-BINDING PROTEIN RV3427C IN INSERTION SEQUENCE-RELATED"/>
    <property type="match status" value="1"/>
</dbReference>
<dbReference type="PANTHER" id="PTHR30050">
    <property type="entry name" value="CHROMOSOMAL REPLICATION INITIATOR PROTEIN DNAA"/>
    <property type="match status" value="1"/>
</dbReference>
<evidence type="ECO:0000313" key="2">
    <source>
        <dbReference type="EMBL" id="GGK16442.1"/>
    </source>
</evidence>
<sequence length="87" mass="9652">MGKTHIAVALAVAACRAGYSIYFTSVDDMVRNLRTTEAAGRLTSKLGSYLRPALLVVDEVDYQPLERAEANLVFQVISKRYERARSS</sequence>
<reference evidence="3" key="1">
    <citation type="journal article" date="2019" name="Int. J. Syst. Evol. Microbiol.">
        <title>The Global Catalogue of Microorganisms (GCM) 10K type strain sequencing project: providing services to taxonomists for standard genome sequencing and annotation.</title>
        <authorList>
            <consortium name="The Broad Institute Genomics Platform"/>
            <consortium name="The Broad Institute Genome Sequencing Center for Infectious Disease"/>
            <person name="Wu L."/>
            <person name="Ma J."/>
        </authorList>
    </citation>
    <scope>NUCLEOTIDE SEQUENCE [LARGE SCALE GENOMIC DNA]</scope>
    <source>
        <strain evidence="3">CGMCC 4.7275</strain>
    </source>
</reference>
<comment type="caution">
    <text evidence="2">The sequence shown here is derived from an EMBL/GenBank/DDBJ whole genome shotgun (WGS) entry which is preliminary data.</text>
</comment>
<dbReference type="InterPro" id="IPR002611">
    <property type="entry name" value="IstB_ATP-bd"/>
</dbReference>
<dbReference type="Gene3D" id="3.40.50.300">
    <property type="entry name" value="P-loop containing nucleotide triphosphate hydrolases"/>
    <property type="match status" value="1"/>
</dbReference>
<proteinExistence type="predicted"/>
<dbReference type="InterPro" id="IPR027417">
    <property type="entry name" value="P-loop_NTPase"/>
</dbReference>
<dbReference type="Proteomes" id="UP000660265">
    <property type="component" value="Unassembled WGS sequence"/>
</dbReference>
<accession>A0ABQ2EMK7</accession>